<proteinExistence type="predicted"/>
<dbReference type="AlphaFoldDB" id="A0A9D1Z7B8"/>
<gene>
    <name evidence="2" type="ORF">H9728_02690</name>
</gene>
<organism evidence="2 3">
    <name type="scientific">Candidatus Borkfalkia excrementavium</name>
    <dbReference type="NCBI Taxonomy" id="2838505"/>
    <lineage>
        <taxon>Bacteria</taxon>
        <taxon>Bacillati</taxon>
        <taxon>Bacillota</taxon>
        <taxon>Clostridia</taxon>
        <taxon>Christensenellales</taxon>
        <taxon>Christensenellaceae</taxon>
        <taxon>Candidatus Borkfalkia</taxon>
    </lineage>
</organism>
<reference evidence="2" key="2">
    <citation type="submission" date="2021-04" db="EMBL/GenBank/DDBJ databases">
        <authorList>
            <person name="Gilroy R."/>
        </authorList>
    </citation>
    <scope>NUCLEOTIDE SEQUENCE</scope>
    <source>
        <strain evidence="2">CHK199-9574</strain>
    </source>
</reference>
<accession>A0A9D1Z7B8</accession>
<dbReference type="Proteomes" id="UP000824135">
    <property type="component" value="Unassembled WGS sequence"/>
</dbReference>
<protein>
    <submittedName>
        <fullName evidence="2">Uncharacterized protein</fullName>
    </submittedName>
</protein>
<reference evidence="2" key="1">
    <citation type="journal article" date="2021" name="PeerJ">
        <title>Extensive microbial diversity within the chicken gut microbiome revealed by metagenomics and culture.</title>
        <authorList>
            <person name="Gilroy R."/>
            <person name="Ravi A."/>
            <person name="Getino M."/>
            <person name="Pursley I."/>
            <person name="Horton D.L."/>
            <person name="Alikhan N.F."/>
            <person name="Baker D."/>
            <person name="Gharbi K."/>
            <person name="Hall N."/>
            <person name="Watson M."/>
            <person name="Adriaenssens E.M."/>
            <person name="Foster-Nyarko E."/>
            <person name="Jarju S."/>
            <person name="Secka A."/>
            <person name="Antonio M."/>
            <person name="Oren A."/>
            <person name="Chaudhuri R.R."/>
            <person name="La Ragione R."/>
            <person name="Hildebrand F."/>
            <person name="Pallen M.J."/>
        </authorList>
    </citation>
    <scope>NUCLEOTIDE SEQUENCE</scope>
    <source>
        <strain evidence="2">CHK199-9574</strain>
    </source>
</reference>
<evidence type="ECO:0000313" key="3">
    <source>
        <dbReference type="Proteomes" id="UP000824135"/>
    </source>
</evidence>
<evidence type="ECO:0000256" key="1">
    <source>
        <dbReference type="SAM" id="MobiDB-lite"/>
    </source>
</evidence>
<evidence type="ECO:0000313" key="2">
    <source>
        <dbReference type="EMBL" id="HIY77929.1"/>
    </source>
</evidence>
<sequence length="97" mass="10906">MIKKTVILATTAVFLAATLILILNFTRLQTQPSDPAAKFISDTECVRTLSEPSAEHAKKKIEQIVKEIKKHRKTMQRTARIAKDGPHEPKKPSVKLM</sequence>
<comment type="caution">
    <text evidence="2">The sequence shown here is derived from an EMBL/GenBank/DDBJ whole genome shotgun (WGS) entry which is preliminary data.</text>
</comment>
<feature type="compositionally biased region" description="Basic and acidic residues" evidence="1">
    <location>
        <begin position="81"/>
        <end position="91"/>
    </location>
</feature>
<feature type="region of interest" description="Disordered" evidence="1">
    <location>
        <begin position="72"/>
        <end position="97"/>
    </location>
</feature>
<dbReference type="EMBL" id="DXCO01000021">
    <property type="protein sequence ID" value="HIY77929.1"/>
    <property type="molecule type" value="Genomic_DNA"/>
</dbReference>
<name>A0A9D1Z7B8_9FIRM</name>